<keyword evidence="11 13" id="KW-0472">Membrane</keyword>
<keyword evidence="8 13" id="KW-1133">Transmembrane helix</keyword>
<evidence type="ECO:0000256" key="13">
    <source>
        <dbReference type="SAM" id="Phobius"/>
    </source>
</evidence>
<organism evidence="14">
    <name type="scientific">Metopsia clypeata</name>
    <dbReference type="NCBI Taxonomy" id="346803"/>
    <lineage>
        <taxon>Eukaryota</taxon>
        <taxon>Metazoa</taxon>
        <taxon>Ecdysozoa</taxon>
        <taxon>Arthropoda</taxon>
        <taxon>Hexapoda</taxon>
        <taxon>Insecta</taxon>
        <taxon>Pterygota</taxon>
        <taxon>Neoptera</taxon>
        <taxon>Endopterygota</taxon>
        <taxon>Coleoptera</taxon>
        <taxon>Polyphaga</taxon>
        <taxon>Staphyliniformia</taxon>
        <taxon>Staphylinidae</taxon>
        <taxon>Omaliinae group</taxon>
        <taxon>Proteininae</taxon>
        <taxon>Metopsia</taxon>
    </lineage>
</organism>
<keyword evidence="7 12" id="KW-0375">Hydrogen ion transport</keyword>
<dbReference type="GO" id="GO:0045259">
    <property type="term" value="C:proton-transporting ATP synthase complex"/>
    <property type="evidence" value="ECO:0007669"/>
    <property type="project" value="UniProtKB-KW"/>
</dbReference>
<dbReference type="AlphaFoldDB" id="A0A0S2M7P8"/>
<keyword evidence="5 12" id="KW-0138">CF(0)</keyword>
<reference evidence="14" key="1">
    <citation type="submission" date="2015-09" db="EMBL/GenBank/DDBJ databases">
        <title>Staphyliniformia phylogenetics from de novo mitogenomic assemblies.</title>
        <authorList>
            <person name="Favreau E.A."/>
            <person name="Linard B."/>
            <person name="Vogler A.P."/>
        </authorList>
    </citation>
    <scope>NUCLEOTIDE SEQUENCE</scope>
</reference>
<sequence length="53" mass="6608">MPQMAPMSWLTLFIFFTMIFFMFNMINYFSFLYNKPQTIINKKSIKTLLNWKW</sequence>
<dbReference type="GO" id="GO:0015078">
    <property type="term" value="F:proton transmembrane transporter activity"/>
    <property type="evidence" value="ECO:0007669"/>
    <property type="project" value="InterPro"/>
</dbReference>
<evidence type="ECO:0000256" key="3">
    <source>
        <dbReference type="ARBA" id="ARBA00011291"/>
    </source>
</evidence>
<accession>A0A0S2M7P8</accession>
<name>A0A0S2M7P8_9COLE</name>
<geneLocation type="mitochondrion" evidence="14"/>
<keyword evidence="10 12" id="KW-0496">Mitochondrion</keyword>
<dbReference type="InterPro" id="IPR001421">
    <property type="entry name" value="ATP8_metazoa"/>
</dbReference>
<evidence type="ECO:0000256" key="4">
    <source>
        <dbReference type="ARBA" id="ARBA00022448"/>
    </source>
</evidence>
<evidence type="ECO:0000313" key="14">
    <source>
        <dbReference type="EMBL" id="ALO70711.1"/>
    </source>
</evidence>
<evidence type="ECO:0000256" key="7">
    <source>
        <dbReference type="ARBA" id="ARBA00022781"/>
    </source>
</evidence>
<evidence type="ECO:0000256" key="8">
    <source>
        <dbReference type="ARBA" id="ARBA00022989"/>
    </source>
</evidence>
<keyword evidence="6 12" id="KW-0812">Transmembrane</keyword>
<evidence type="ECO:0000256" key="6">
    <source>
        <dbReference type="ARBA" id="ARBA00022692"/>
    </source>
</evidence>
<dbReference type="GO" id="GO:0031966">
    <property type="term" value="C:mitochondrial membrane"/>
    <property type="evidence" value="ECO:0007669"/>
    <property type="project" value="UniProtKB-SubCell"/>
</dbReference>
<evidence type="ECO:0000256" key="5">
    <source>
        <dbReference type="ARBA" id="ARBA00022547"/>
    </source>
</evidence>
<keyword evidence="4 12" id="KW-0813">Transport</keyword>
<gene>
    <name evidence="14" type="primary">atp8</name>
</gene>
<keyword evidence="9 12" id="KW-0406">Ion transport</keyword>
<feature type="transmembrane region" description="Helical" evidence="13">
    <location>
        <begin position="12"/>
        <end position="33"/>
    </location>
</feature>
<protein>
    <recommendedName>
        <fullName evidence="12">ATP synthase complex subunit 8</fullName>
    </recommendedName>
</protein>
<evidence type="ECO:0000256" key="10">
    <source>
        <dbReference type="ARBA" id="ARBA00023128"/>
    </source>
</evidence>
<dbReference type="EMBL" id="KT780659">
    <property type="protein sequence ID" value="ALO70711.1"/>
    <property type="molecule type" value="Genomic_DNA"/>
</dbReference>
<dbReference type="Pfam" id="PF00895">
    <property type="entry name" value="ATP-synt_8"/>
    <property type="match status" value="1"/>
</dbReference>
<evidence type="ECO:0000256" key="2">
    <source>
        <dbReference type="ARBA" id="ARBA00008892"/>
    </source>
</evidence>
<comment type="subunit">
    <text evidence="3">F-type ATPases have 2 components, CF(1) - the catalytic core - and CF(0) - the membrane proton channel.</text>
</comment>
<comment type="similarity">
    <text evidence="2 12">Belongs to the ATPase protein 8 family.</text>
</comment>
<evidence type="ECO:0000256" key="12">
    <source>
        <dbReference type="RuleBase" id="RU003661"/>
    </source>
</evidence>
<evidence type="ECO:0000256" key="9">
    <source>
        <dbReference type="ARBA" id="ARBA00023065"/>
    </source>
</evidence>
<dbReference type="GO" id="GO:0015986">
    <property type="term" value="P:proton motive force-driven ATP synthesis"/>
    <property type="evidence" value="ECO:0007669"/>
    <property type="project" value="InterPro"/>
</dbReference>
<comment type="subcellular location">
    <subcellularLocation>
        <location evidence="1 12">Mitochondrion membrane</location>
        <topology evidence="1 12">Single-pass membrane protein</topology>
    </subcellularLocation>
</comment>
<evidence type="ECO:0000256" key="11">
    <source>
        <dbReference type="ARBA" id="ARBA00023136"/>
    </source>
</evidence>
<proteinExistence type="inferred from homology"/>
<evidence type="ECO:0000256" key="1">
    <source>
        <dbReference type="ARBA" id="ARBA00004304"/>
    </source>
</evidence>